<evidence type="ECO:0000256" key="9">
    <source>
        <dbReference type="ARBA" id="ARBA00023180"/>
    </source>
</evidence>
<evidence type="ECO:0000256" key="1">
    <source>
        <dbReference type="ARBA" id="ARBA00002512"/>
    </source>
</evidence>
<comment type="function">
    <text evidence="1 10">Involved in cell fusion during mating by stabilizing the plasma membrane fusion event.</text>
</comment>
<dbReference type="GO" id="GO:0043332">
    <property type="term" value="C:mating projection tip"/>
    <property type="evidence" value="ECO:0007669"/>
    <property type="project" value="UniProtKB-UniRule"/>
</dbReference>
<dbReference type="OrthoDB" id="10248838at2759"/>
<feature type="compositionally biased region" description="Basic and acidic residues" evidence="11">
    <location>
        <begin position="707"/>
        <end position="716"/>
    </location>
</feature>
<gene>
    <name evidence="12" type="ORF">POCULU_LOCUS5678</name>
</gene>
<keyword evidence="10" id="KW-1003">Cell membrane</keyword>
<name>A0A9N9BG26_9GLOM</name>
<keyword evidence="8 10" id="KW-0472">Membrane</keyword>
<feature type="region of interest" description="Disordered" evidence="11">
    <location>
        <begin position="1"/>
        <end position="60"/>
    </location>
</feature>
<keyword evidence="13" id="KW-1185">Reference proteome</keyword>
<accession>A0A9N9BG26</accession>
<keyword evidence="6 10" id="KW-0184">Conjugation</keyword>
<feature type="transmembrane region" description="Helical" evidence="10">
    <location>
        <begin position="80"/>
        <end position="99"/>
    </location>
</feature>
<evidence type="ECO:0000256" key="2">
    <source>
        <dbReference type="ARBA" id="ARBA00004127"/>
    </source>
</evidence>
<evidence type="ECO:0000256" key="10">
    <source>
        <dbReference type="RuleBase" id="RU366035"/>
    </source>
</evidence>
<feature type="region of interest" description="Disordered" evidence="11">
    <location>
        <begin position="678"/>
        <end position="716"/>
    </location>
</feature>
<feature type="transmembrane region" description="Helical" evidence="10">
    <location>
        <begin position="152"/>
        <end position="175"/>
    </location>
</feature>
<evidence type="ECO:0000313" key="13">
    <source>
        <dbReference type="Proteomes" id="UP000789572"/>
    </source>
</evidence>
<evidence type="ECO:0000256" key="7">
    <source>
        <dbReference type="ARBA" id="ARBA00022989"/>
    </source>
</evidence>
<dbReference type="PANTHER" id="PTHR31030:SF1">
    <property type="entry name" value="PLASMA MEMBRANE FUSION PROTEIN PRM1"/>
    <property type="match status" value="1"/>
</dbReference>
<evidence type="ECO:0000256" key="8">
    <source>
        <dbReference type="ARBA" id="ARBA00023136"/>
    </source>
</evidence>
<dbReference type="GO" id="GO:0012505">
    <property type="term" value="C:endomembrane system"/>
    <property type="evidence" value="ECO:0007669"/>
    <property type="project" value="UniProtKB-SubCell"/>
</dbReference>
<evidence type="ECO:0000256" key="5">
    <source>
        <dbReference type="ARBA" id="ARBA00022692"/>
    </source>
</evidence>
<protein>
    <recommendedName>
        <fullName evidence="10">Plasma membrane fusion protein PRM1</fullName>
    </recommendedName>
</protein>
<dbReference type="GO" id="GO:0032220">
    <property type="term" value="P:plasma membrane fusion involved in cytogamy"/>
    <property type="evidence" value="ECO:0007669"/>
    <property type="project" value="TreeGrafter"/>
</dbReference>
<dbReference type="Proteomes" id="UP000789572">
    <property type="component" value="Unassembled WGS sequence"/>
</dbReference>
<evidence type="ECO:0000256" key="3">
    <source>
        <dbReference type="ARBA" id="ARBA00004196"/>
    </source>
</evidence>
<dbReference type="PANTHER" id="PTHR31030">
    <property type="entry name" value="PLASMA MEMBRANE FUSION PROTEIN PRM1"/>
    <property type="match status" value="1"/>
</dbReference>
<comment type="subcellular location">
    <subcellularLocation>
        <location evidence="3">Cell envelope</location>
    </subcellularLocation>
    <subcellularLocation>
        <location evidence="10">Cell membrane</location>
        <topology evidence="10">Multi-pass membrane protein</topology>
    </subcellularLocation>
    <subcellularLocation>
        <location evidence="2">Endomembrane system</location>
        <topology evidence="2">Multi-pass membrane protein</topology>
    </subcellularLocation>
</comment>
<feature type="transmembrane region" description="Helical" evidence="10">
    <location>
        <begin position="642"/>
        <end position="666"/>
    </location>
</feature>
<keyword evidence="7 10" id="KW-1133">Transmembrane helix</keyword>
<keyword evidence="9" id="KW-0325">Glycoprotein</keyword>
<dbReference type="EMBL" id="CAJVPJ010000906">
    <property type="protein sequence ID" value="CAG8564516.1"/>
    <property type="molecule type" value="Genomic_DNA"/>
</dbReference>
<dbReference type="AlphaFoldDB" id="A0A9N9BG26"/>
<dbReference type="GO" id="GO:0005886">
    <property type="term" value="C:plasma membrane"/>
    <property type="evidence" value="ECO:0007669"/>
    <property type="project" value="UniProtKB-SubCell"/>
</dbReference>
<evidence type="ECO:0000256" key="6">
    <source>
        <dbReference type="ARBA" id="ARBA00022971"/>
    </source>
</evidence>
<comment type="caution">
    <text evidence="12">The sequence shown here is derived from an EMBL/GenBank/DDBJ whole genome shotgun (WGS) entry which is preliminary data.</text>
</comment>
<proteinExistence type="inferred from homology"/>
<feature type="transmembrane region" description="Helical" evidence="10">
    <location>
        <begin position="438"/>
        <end position="460"/>
    </location>
</feature>
<dbReference type="InterPro" id="IPR026777">
    <property type="entry name" value="PRM1"/>
</dbReference>
<sequence>MPRRTLSPPPLASPGATSSGFALPQSPSLNQEEGFRMRSVGSPRLPSEKNSAGAQKPPLVPSTTTIHPYIGLRAKLSQAWLAYPIIALLFIVFRLLSAIKTIPTLVDEIKQNALRSCNALETATSTVTSLPHFMAGGFNRATVDGVNLSIKAIANTLDLAILALEGIIIWLISIFKSTYRCLLELAIRGSLDAVQDAIATVTQAVTNNLAGIKSSIDSQVNSLNDALNSVRQNPVVSNLNINIPTITISATDGLTNMQFPAIDQGIGQLNNSLPTMDEIESKLDSLISIPFDQLRTLIQTSMSNVHFNESVLPVPPKNQITFCADNLDLSIVDKISHDLVKAAYIGLAVLVVIALLMIAGNAAVIWYSHRRFMRHVDRTKKTISLVTFTHTRETTIEIIKIAERPLITRWFIKASRFFKNPDHQHLFRWFWDYILNRGALVCLAIGLVGVLGIYLQLAILDGIRGSYQQPLTDTINTFGNVVLDKINGALNDTSRNYASQSNSAISNVENDINTELLGWVNTTTTALNNTLNSAVDDITTFINGTFGGVPVLLTAVSQVLNCLLFVKIRGIQAGLTFIQENASINLPRVNDSILLVDRSNMQEVVDQATTQLVGSPGSDSSGGEIGRLFDVYESSLKSELPLFWLLIACWFFLVLMGIGRVLWFLFVQKKKNNNKVLQQALSDSSSDEKTSQSPTYPPPSKARSISLRRDTNKEDGTEIQRFSMLKRAASQVRKTDEKHFNSLRSKLNGLVKRQSESPKMTKRSQPSYPSNSNLLDSPQLSPQMAYGSDQYVAEWDEEGDQDYDSIYEYTQDYDNPPTRAPVPNRQQNDPFLTPFD</sequence>
<feature type="compositionally biased region" description="Polar residues" evidence="11">
    <location>
        <begin position="763"/>
        <end position="782"/>
    </location>
</feature>
<evidence type="ECO:0000256" key="11">
    <source>
        <dbReference type="SAM" id="MobiDB-lite"/>
    </source>
</evidence>
<feature type="region of interest" description="Disordered" evidence="11">
    <location>
        <begin position="743"/>
        <end position="785"/>
    </location>
</feature>
<feature type="region of interest" description="Disordered" evidence="11">
    <location>
        <begin position="809"/>
        <end position="836"/>
    </location>
</feature>
<reference evidence="12" key="1">
    <citation type="submission" date="2021-06" db="EMBL/GenBank/DDBJ databases">
        <authorList>
            <person name="Kallberg Y."/>
            <person name="Tangrot J."/>
            <person name="Rosling A."/>
        </authorList>
    </citation>
    <scope>NUCLEOTIDE SEQUENCE</scope>
    <source>
        <strain evidence="12">IA702</strain>
    </source>
</reference>
<organism evidence="12 13">
    <name type="scientific">Paraglomus occultum</name>
    <dbReference type="NCBI Taxonomy" id="144539"/>
    <lineage>
        <taxon>Eukaryota</taxon>
        <taxon>Fungi</taxon>
        <taxon>Fungi incertae sedis</taxon>
        <taxon>Mucoromycota</taxon>
        <taxon>Glomeromycotina</taxon>
        <taxon>Glomeromycetes</taxon>
        <taxon>Paraglomerales</taxon>
        <taxon>Paraglomeraceae</taxon>
        <taxon>Paraglomus</taxon>
    </lineage>
</organism>
<comment type="similarity">
    <text evidence="4 10">Belongs to the PRM1 family.</text>
</comment>
<evidence type="ECO:0000256" key="4">
    <source>
        <dbReference type="ARBA" id="ARBA00010780"/>
    </source>
</evidence>
<feature type="compositionally biased region" description="Polar residues" evidence="11">
    <location>
        <begin position="15"/>
        <end position="31"/>
    </location>
</feature>
<feature type="transmembrane region" description="Helical" evidence="10">
    <location>
        <begin position="344"/>
        <end position="367"/>
    </location>
</feature>
<keyword evidence="5 10" id="KW-0812">Transmembrane</keyword>
<evidence type="ECO:0000313" key="12">
    <source>
        <dbReference type="EMBL" id="CAG8564516.1"/>
    </source>
</evidence>